<gene>
    <name evidence="6" type="ordered locus">Ferp_0076</name>
</gene>
<dbReference type="InterPro" id="IPR009061">
    <property type="entry name" value="DNA-bd_dom_put_sf"/>
</dbReference>
<dbReference type="Gene3D" id="1.10.287.2170">
    <property type="match status" value="1"/>
</dbReference>
<evidence type="ECO:0000256" key="2">
    <source>
        <dbReference type="ARBA" id="ARBA00023125"/>
    </source>
</evidence>
<dbReference type="NCBIfam" id="TIGR01764">
    <property type="entry name" value="excise"/>
    <property type="match status" value="1"/>
</dbReference>
<dbReference type="Gene3D" id="3.40.50.1390">
    <property type="entry name" value="Resolvase, N-terminal catalytic domain"/>
    <property type="match status" value="1"/>
</dbReference>
<evidence type="ECO:0000259" key="4">
    <source>
        <dbReference type="PROSITE" id="PS50937"/>
    </source>
</evidence>
<feature type="domain" description="Resolvase/invertase-type recombinase catalytic" evidence="5">
    <location>
        <begin position="58"/>
        <end position="200"/>
    </location>
</feature>
<dbReference type="SUPFAM" id="SSF46955">
    <property type="entry name" value="Putative DNA-binding domain"/>
    <property type="match status" value="1"/>
</dbReference>
<protein>
    <submittedName>
        <fullName evidence="6">DNA binding domain protein, excisionase family</fullName>
    </submittedName>
</protein>
<dbReference type="AlphaFoldDB" id="D3S130"/>
<dbReference type="STRING" id="589924.Ferp_0076"/>
<dbReference type="Pfam" id="PF12728">
    <property type="entry name" value="HTH_17"/>
    <property type="match status" value="1"/>
</dbReference>
<dbReference type="Pfam" id="PF00239">
    <property type="entry name" value="Resolvase"/>
    <property type="match status" value="1"/>
</dbReference>
<dbReference type="GeneID" id="8777568"/>
<dbReference type="InterPro" id="IPR006118">
    <property type="entry name" value="Recombinase_CS"/>
</dbReference>
<keyword evidence="3" id="KW-0233">DNA recombination</keyword>
<dbReference type="HOGENOM" id="CLU_082093_0_1_2"/>
<dbReference type="InterPro" id="IPR041718">
    <property type="entry name" value="IS607_transposase-like"/>
</dbReference>
<dbReference type="InterPro" id="IPR041657">
    <property type="entry name" value="HTH_17"/>
</dbReference>
<name>D3S130_FERPA</name>
<dbReference type="Proteomes" id="UP000002613">
    <property type="component" value="Chromosome"/>
</dbReference>
<dbReference type="GO" id="GO:0003677">
    <property type="term" value="F:DNA binding"/>
    <property type="evidence" value="ECO:0007669"/>
    <property type="project" value="UniProtKB-KW"/>
</dbReference>
<dbReference type="RefSeq" id="WP_012964615.1">
    <property type="nucleotide sequence ID" value="NC_013849.1"/>
</dbReference>
<keyword evidence="1" id="KW-0229">DNA integration</keyword>
<dbReference type="PROSITE" id="PS51736">
    <property type="entry name" value="RECOMBINASES_3"/>
    <property type="match status" value="1"/>
</dbReference>
<dbReference type="GO" id="GO:0015074">
    <property type="term" value="P:DNA integration"/>
    <property type="evidence" value="ECO:0007669"/>
    <property type="project" value="UniProtKB-KW"/>
</dbReference>
<dbReference type="InterPro" id="IPR048046">
    <property type="entry name" value="Transpos_IS607"/>
</dbReference>
<dbReference type="InterPro" id="IPR000551">
    <property type="entry name" value="MerR-type_HTH_dom"/>
</dbReference>
<keyword evidence="2" id="KW-0238">DNA-binding</keyword>
<dbReference type="PANTHER" id="PTHR36172">
    <property type="match status" value="1"/>
</dbReference>
<sequence>MEKHYTMKEASRILGVSVRTLQRWDKAGKIRCIRTIGGKRRVPESEIKRILGIYEERKVVGYARVSSHTQKDDLERQIELIKAYAKEKGWDDIEILKDVGSGLKEDRKNFQKLLKMVMNKEVSKVIVAYPDRLTRFGFKILEEFFKSYGTEIVVINKRAKTPQEELIEDLITIISHFAGKLYGMRSHKYKKVVEGAKQLISDP</sequence>
<accession>D3S130</accession>
<evidence type="ECO:0000256" key="1">
    <source>
        <dbReference type="ARBA" id="ARBA00022908"/>
    </source>
</evidence>
<dbReference type="PaxDb" id="589924-Ferp_0076"/>
<dbReference type="PANTHER" id="PTHR36172:SF1">
    <property type="entry name" value="RESOLVASE-RELATED"/>
    <property type="match status" value="1"/>
</dbReference>
<evidence type="ECO:0000259" key="5">
    <source>
        <dbReference type="PROSITE" id="PS51736"/>
    </source>
</evidence>
<dbReference type="FunFam" id="3.40.50.1390:FF:000002">
    <property type="entry name" value="ORF1 in transposon ISC1904"/>
    <property type="match status" value="1"/>
</dbReference>
<dbReference type="PROSITE" id="PS50937">
    <property type="entry name" value="HTH_MERR_2"/>
    <property type="match status" value="1"/>
</dbReference>
<feature type="domain" description="HTH merR-type" evidence="4">
    <location>
        <begin position="4"/>
        <end position="53"/>
    </location>
</feature>
<proteinExistence type="predicted"/>
<dbReference type="SUPFAM" id="SSF53041">
    <property type="entry name" value="Resolvase-like"/>
    <property type="match status" value="1"/>
</dbReference>
<dbReference type="InterPro" id="IPR006119">
    <property type="entry name" value="Resolv_N"/>
</dbReference>
<dbReference type="KEGG" id="fpl:Ferp_0076"/>
<evidence type="ECO:0000256" key="3">
    <source>
        <dbReference type="ARBA" id="ARBA00023172"/>
    </source>
</evidence>
<dbReference type="NCBIfam" id="NF033518">
    <property type="entry name" value="transpos_IS607"/>
    <property type="match status" value="1"/>
</dbReference>
<dbReference type="PROSITE" id="PS00397">
    <property type="entry name" value="RECOMBINASES_1"/>
    <property type="match status" value="1"/>
</dbReference>
<dbReference type="eggNOG" id="arCOG03164">
    <property type="taxonomic scope" value="Archaea"/>
</dbReference>
<dbReference type="EMBL" id="CP001899">
    <property type="protein sequence ID" value="ADC64266.1"/>
    <property type="molecule type" value="Genomic_DNA"/>
</dbReference>
<dbReference type="CDD" id="cd03769">
    <property type="entry name" value="SR_IS607_transposase_like"/>
    <property type="match status" value="1"/>
</dbReference>
<dbReference type="OrthoDB" id="316927at2157"/>
<dbReference type="SMART" id="SM00857">
    <property type="entry name" value="Resolvase"/>
    <property type="match status" value="1"/>
</dbReference>
<dbReference type="CDD" id="cd04762">
    <property type="entry name" value="HTH_MerR-trunc"/>
    <property type="match status" value="1"/>
</dbReference>
<dbReference type="GO" id="GO:0006355">
    <property type="term" value="P:regulation of DNA-templated transcription"/>
    <property type="evidence" value="ECO:0007669"/>
    <property type="project" value="InterPro"/>
</dbReference>
<dbReference type="InterPro" id="IPR036162">
    <property type="entry name" value="Resolvase-like_N_sf"/>
</dbReference>
<dbReference type="Gene3D" id="1.10.1660.10">
    <property type="match status" value="1"/>
</dbReference>
<evidence type="ECO:0000313" key="7">
    <source>
        <dbReference type="Proteomes" id="UP000002613"/>
    </source>
</evidence>
<organism evidence="6 7">
    <name type="scientific">Ferroglobus placidus (strain DSM 10642 / AEDII12DO)</name>
    <dbReference type="NCBI Taxonomy" id="589924"/>
    <lineage>
        <taxon>Archaea</taxon>
        <taxon>Methanobacteriati</taxon>
        <taxon>Methanobacteriota</taxon>
        <taxon>Archaeoglobi</taxon>
        <taxon>Archaeoglobales</taxon>
        <taxon>Archaeoglobaceae</taxon>
        <taxon>Ferroglobus</taxon>
    </lineage>
</organism>
<dbReference type="InterPro" id="IPR010093">
    <property type="entry name" value="SinI_DNA-bd"/>
</dbReference>
<evidence type="ECO:0000313" key="6">
    <source>
        <dbReference type="EMBL" id="ADC64266.1"/>
    </source>
</evidence>
<reference evidence="7" key="1">
    <citation type="submission" date="2010-02" db="EMBL/GenBank/DDBJ databases">
        <title>Complete sequence of Ferroglobus placidus DSM 10642.</title>
        <authorList>
            <consortium name="US DOE Joint Genome Institute"/>
            <person name="Lucas S."/>
            <person name="Copeland A."/>
            <person name="Lapidus A."/>
            <person name="Cheng J.-F."/>
            <person name="Bruce D."/>
            <person name="Goodwin L."/>
            <person name="Pitluck S."/>
            <person name="Saunders E."/>
            <person name="Brettin T."/>
            <person name="Detter J.C."/>
            <person name="Han C."/>
            <person name="Tapia R."/>
            <person name="Larimer F."/>
            <person name="Land M."/>
            <person name="Hauser L."/>
            <person name="Kyrpides N."/>
            <person name="Ivanova N."/>
            <person name="Holmes D."/>
            <person name="Lovley D."/>
            <person name="Kyrpides N."/>
            <person name="Anderson I.J."/>
            <person name="Woyke T."/>
        </authorList>
    </citation>
    <scope>NUCLEOTIDE SEQUENCE [LARGE SCALE GENOMIC DNA]</scope>
    <source>
        <strain evidence="7">DSM 10642 / AEDII12DO</strain>
    </source>
</reference>
<dbReference type="GO" id="GO:0000150">
    <property type="term" value="F:DNA strand exchange activity"/>
    <property type="evidence" value="ECO:0007669"/>
    <property type="project" value="InterPro"/>
</dbReference>
<keyword evidence="7" id="KW-1185">Reference proteome</keyword>
<reference evidence="6 7" key="2">
    <citation type="journal article" date="2011" name="Stand. Genomic Sci.">
        <title>Complete genome sequence of Ferroglobus placidus AEDII12DO.</title>
        <authorList>
            <person name="Anderson I."/>
            <person name="Risso C."/>
            <person name="Holmes D."/>
            <person name="Lucas S."/>
            <person name="Copeland A."/>
            <person name="Lapidus A."/>
            <person name="Cheng J.F."/>
            <person name="Bruce D."/>
            <person name="Goodwin L."/>
            <person name="Pitluck S."/>
            <person name="Saunders E."/>
            <person name="Brettin T."/>
            <person name="Detter J.C."/>
            <person name="Han C."/>
            <person name="Tapia R."/>
            <person name="Larimer F."/>
            <person name="Land M."/>
            <person name="Hauser L."/>
            <person name="Woyke T."/>
            <person name="Lovley D."/>
            <person name="Kyrpides N."/>
            <person name="Ivanova N."/>
        </authorList>
    </citation>
    <scope>NUCLEOTIDE SEQUENCE [LARGE SCALE GENOMIC DNA]</scope>
    <source>
        <strain evidence="7">DSM 10642 / AEDII12DO</strain>
    </source>
</reference>
<dbReference type="InterPro" id="IPR051491">
    <property type="entry name" value="Recombinase/Transposase-rel"/>
</dbReference>